<keyword evidence="1" id="KW-1133">Transmembrane helix</keyword>
<organism evidence="2 3">
    <name type="scientific">Plasmodium falciparum Tanzania</name>
    <name type="common">2000708</name>
    <dbReference type="NCBI Taxonomy" id="1036725"/>
    <lineage>
        <taxon>Eukaryota</taxon>
        <taxon>Sar</taxon>
        <taxon>Alveolata</taxon>
        <taxon>Apicomplexa</taxon>
        <taxon>Aconoidasida</taxon>
        <taxon>Haemosporida</taxon>
        <taxon>Plasmodiidae</taxon>
        <taxon>Plasmodium</taxon>
        <taxon>Plasmodium (Laverania)</taxon>
    </lineage>
</organism>
<dbReference type="EMBL" id="KI926512">
    <property type="protein sequence ID" value="ETW34709.1"/>
    <property type="molecule type" value="Genomic_DNA"/>
</dbReference>
<evidence type="ECO:0000313" key="3">
    <source>
        <dbReference type="Proteomes" id="UP000030708"/>
    </source>
</evidence>
<evidence type="ECO:0000256" key="1">
    <source>
        <dbReference type="SAM" id="Phobius"/>
    </source>
</evidence>
<feature type="transmembrane region" description="Helical" evidence="1">
    <location>
        <begin position="12"/>
        <end position="32"/>
    </location>
</feature>
<evidence type="ECO:0000313" key="2">
    <source>
        <dbReference type="EMBL" id="ETW34709.1"/>
    </source>
</evidence>
<accession>A0A024W174</accession>
<sequence length="71" mass="9088">MLYYYKMKISVLKNNYICCYIYFYILPFFYYIYKYNNIYGYINKCIYNYITTFIILIYRNIFIRKTPLCYN</sequence>
<proteinExistence type="predicted"/>
<dbReference type="Proteomes" id="UP000030708">
    <property type="component" value="Unassembled WGS sequence"/>
</dbReference>
<keyword evidence="1" id="KW-0472">Membrane</keyword>
<protein>
    <submittedName>
        <fullName evidence="2">Uncharacterized protein</fullName>
    </submittedName>
</protein>
<reference evidence="2 3" key="1">
    <citation type="submission" date="2013-02" db="EMBL/GenBank/DDBJ databases">
        <title>The Genome Annotation of Plasmodium falciparum Tanzania (2000708).</title>
        <authorList>
            <consortium name="The Broad Institute Genome Sequencing Platform"/>
            <consortium name="The Broad Institute Genome Sequencing Center for Infectious Disease"/>
            <person name="Neafsey D."/>
            <person name="Hoffman S."/>
            <person name="Volkman S."/>
            <person name="Rosenthal P."/>
            <person name="Walker B."/>
            <person name="Young S.K."/>
            <person name="Zeng Q."/>
            <person name="Gargeya S."/>
            <person name="Fitzgerald M."/>
            <person name="Haas B."/>
            <person name="Abouelleil A."/>
            <person name="Allen A.W."/>
            <person name="Alvarado L."/>
            <person name="Arachchi H.M."/>
            <person name="Berlin A.M."/>
            <person name="Chapman S.B."/>
            <person name="Gainer-Dewar J."/>
            <person name="Goldberg J."/>
            <person name="Griggs A."/>
            <person name="Gujja S."/>
            <person name="Hansen M."/>
            <person name="Howarth C."/>
            <person name="Imamovic A."/>
            <person name="Ireland A."/>
            <person name="Larimer J."/>
            <person name="McCowan C."/>
            <person name="Murphy C."/>
            <person name="Pearson M."/>
            <person name="Poon T.W."/>
            <person name="Priest M."/>
            <person name="Roberts A."/>
            <person name="Saif S."/>
            <person name="Shea T."/>
            <person name="Sisk P."/>
            <person name="Sykes S."/>
            <person name="Wortman J."/>
            <person name="Nusbaum C."/>
            <person name="Birren B."/>
        </authorList>
    </citation>
    <scope>NUCLEOTIDE SEQUENCE [LARGE SCALE GENOMIC DNA]</scope>
    <source>
        <strain evidence="3">Tanzania (2000708)</strain>
    </source>
</reference>
<feature type="transmembrane region" description="Helical" evidence="1">
    <location>
        <begin position="38"/>
        <end position="58"/>
    </location>
</feature>
<name>A0A024W174_PLAFA</name>
<dbReference type="AlphaFoldDB" id="A0A024W174"/>
<gene>
    <name evidence="2" type="ORF">PFTANZ_04616</name>
</gene>
<keyword evidence="1" id="KW-0812">Transmembrane</keyword>
<reference evidence="2 3" key="2">
    <citation type="submission" date="2013-02" db="EMBL/GenBank/DDBJ databases">
        <title>The Genome Sequence of Plasmodium falciparum Tanzania (2000708).</title>
        <authorList>
            <consortium name="The Broad Institute Genome Sequencing Platform"/>
            <consortium name="The Broad Institute Genome Sequencing Center for Infectious Disease"/>
            <person name="Neafsey D."/>
            <person name="Cheeseman I."/>
            <person name="Volkman S."/>
            <person name="Adams J."/>
            <person name="Walker B."/>
            <person name="Young S.K."/>
            <person name="Zeng Q."/>
            <person name="Gargeya S."/>
            <person name="Fitzgerald M."/>
            <person name="Haas B."/>
            <person name="Abouelleil A."/>
            <person name="Alvarado L."/>
            <person name="Arachchi H.M."/>
            <person name="Berlin A.M."/>
            <person name="Chapman S.B."/>
            <person name="Dewar J."/>
            <person name="Goldberg J."/>
            <person name="Griggs A."/>
            <person name="Gujja S."/>
            <person name="Hansen M."/>
            <person name="Howarth C."/>
            <person name="Imamovic A."/>
            <person name="Larimer J."/>
            <person name="McCowan C."/>
            <person name="Murphy C."/>
            <person name="Neiman D."/>
            <person name="Pearson M."/>
            <person name="Priest M."/>
            <person name="Roberts A."/>
            <person name="Saif S."/>
            <person name="Shea T."/>
            <person name="Sisk P."/>
            <person name="Sykes S."/>
            <person name="Wortman J."/>
            <person name="Nusbaum C."/>
            <person name="Birren B."/>
        </authorList>
    </citation>
    <scope>NUCLEOTIDE SEQUENCE [LARGE SCALE GENOMIC DNA]</scope>
    <source>
        <strain evidence="3">Tanzania (2000708)</strain>
    </source>
</reference>